<evidence type="ECO:0000313" key="1">
    <source>
        <dbReference type="EMBL" id="MCM2578555.1"/>
    </source>
</evidence>
<gene>
    <name evidence="1" type="ORF">M1E25_14510</name>
</gene>
<evidence type="ECO:0000313" key="2">
    <source>
        <dbReference type="Proteomes" id="UP001167160"/>
    </source>
</evidence>
<dbReference type="Proteomes" id="UP001167160">
    <property type="component" value="Unassembled WGS sequence"/>
</dbReference>
<protein>
    <submittedName>
        <fullName evidence="1">Uncharacterized protein</fullName>
    </submittedName>
</protein>
<dbReference type="RefSeq" id="WP_251415272.1">
    <property type="nucleotide sequence ID" value="NZ_JAMQGM010000029.1"/>
</dbReference>
<dbReference type="Gene3D" id="1.20.5.340">
    <property type="match status" value="1"/>
</dbReference>
<sequence length="156" mass="17645">MDLSRESYPQGRAHLTLFTRRAVLNVAMLLRDSDVARRVRTYLLDVEEASRDRRSAQAPPAESAGTRLRSLEECLGEVGSVLRELAPVIARTSARVERMEQRLTAMDSRLLFLDRRLDNTERIVCGISERMAGLDAGLRALRAEVARQGRRRGRGR</sequence>
<comment type="caution">
    <text evidence="1">The sequence shown here is derived from an EMBL/GenBank/DDBJ whole genome shotgun (WGS) entry which is preliminary data.</text>
</comment>
<keyword evidence="2" id="KW-1185">Reference proteome</keyword>
<name>A0ABT0X8A1_9ACTN</name>
<organism evidence="1 2">
    <name type="scientific">Streptomyces meridianus</name>
    <dbReference type="NCBI Taxonomy" id="2938945"/>
    <lineage>
        <taxon>Bacteria</taxon>
        <taxon>Bacillati</taxon>
        <taxon>Actinomycetota</taxon>
        <taxon>Actinomycetes</taxon>
        <taxon>Kitasatosporales</taxon>
        <taxon>Streptomycetaceae</taxon>
        <taxon>Streptomyces</taxon>
    </lineage>
</organism>
<accession>A0ABT0X8A1</accession>
<reference evidence="1" key="1">
    <citation type="journal article" date="2023" name="Int. J. Syst. Evol. Microbiol.">
        <title>Streptomyces meridianus sp. nov. isolated from brackish water of the Tagus estuary in Alcochete, Portugal.</title>
        <authorList>
            <person name="Santos J.D.N."/>
            <person name="Klimek D."/>
            <person name="Calusinska M."/>
            <person name="Lobo Da Cunha A."/>
            <person name="Catita J."/>
            <person name="Goncalves H."/>
            <person name="Gonzalez I."/>
            <person name="Reyes F."/>
            <person name="Lage O.M."/>
        </authorList>
    </citation>
    <scope>NUCLEOTIDE SEQUENCE</scope>
    <source>
        <strain evidence="1">MTZ3.1</strain>
    </source>
</reference>
<dbReference type="EMBL" id="JAMQGM010000029">
    <property type="protein sequence ID" value="MCM2578555.1"/>
    <property type="molecule type" value="Genomic_DNA"/>
</dbReference>
<proteinExistence type="predicted"/>